<proteinExistence type="predicted"/>
<evidence type="ECO:0000259" key="1">
    <source>
        <dbReference type="Pfam" id="PF18862"/>
    </source>
</evidence>
<dbReference type="Proteomes" id="UP000683291">
    <property type="component" value="Chromosome 1"/>
</dbReference>
<name>A0A975JF33_9RHOB</name>
<accession>A0A975JF33</accession>
<sequence>MDKTYYGKTLLCRANYEGKSIPGRISFSPERIDVKLVGFEDFVYFKHDASIALRLEDNQYCTVTPISTSPGSASTARHTCHYLTFDARQVILGFRPWEEDDRVKEFHFKLSNTNGLLDAPDIRRRITVSKLGDLPDATIIEARSGDATVTISYSYSFDWRDDNFSVSDAHGSVEFAKPKSVAEVSKFVAVLRTFFTMAAAIEVRTGDYWLVPDRDQEQPLVGGGTAPASFQLIWPTGQAEAAEENRDHQPTSVLRCFEEVDRKSTSSCLTFWMENWATWNPAFSGLLLATREGNIFDTSRILNACKWLESTPDAKQLKLDNKYELKKISEAAIEKACDLGLDLSDRILGAISQLRTESRNDLLKRLIDLTVQKDDPLLKERFLKDIHKAFNIRGRFAHSKFDHTSNDEFGDYVRCTQAVEALAFFLLYRKLPLPADHHWGYGPNNFTEYLVLPR</sequence>
<dbReference type="RefSeq" id="WP_212705545.1">
    <property type="nucleotide sequence ID" value="NZ_CP073581.1"/>
</dbReference>
<dbReference type="InterPro" id="IPR041223">
    <property type="entry name" value="ApeA_NTD"/>
</dbReference>
<organism evidence="2 3">
    <name type="scientific">Sulfitobacter albidus</name>
    <dbReference type="NCBI Taxonomy" id="2829501"/>
    <lineage>
        <taxon>Bacteria</taxon>
        <taxon>Pseudomonadati</taxon>
        <taxon>Pseudomonadota</taxon>
        <taxon>Alphaproteobacteria</taxon>
        <taxon>Rhodobacterales</taxon>
        <taxon>Roseobacteraceae</taxon>
        <taxon>Sulfitobacter</taxon>
    </lineage>
</organism>
<dbReference type="KEGG" id="sual:KDD17_04930"/>
<feature type="domain" description="ApeA N-terminal" evidence="1">
    <location>
        <begin position="19"/>
        <end position="248"/>
    </location>
</feature>
<reference evidence="2" key="1">
    <citation type="submission" date="2021-04" db="EMBL/GenBank/DDBJ databases">
        <title>Complete genome sequence for Sulfitobacter sp. strain JK7-1.</title>
        <authorList>
            <person name="Park S.-J."/>
        </authorList>
    </citation>
    <scope>NUCLEOTIDE SEQUENCE</scope>
    <source>
        <strain evidence="2">JK7-1</strain>
    </source>
</reference>
<keyword evidence="3" id="KW-1185">Reference proteome</keyword>
<evidence type="ECO:0000313" key="2">
    <source>
        <dbReference type="EMBL" id="QUJ77349.1"/>
    </source>
</evidence>
<dbReference type="EMBL" id="CP073581">
    <property type="protein sequence ID" value="QUJ77349.1"/>
    <property type="molecule type" value="Genomic_DNA"/>
</dbReference>
<protein>
    <recommendedName>
        <fullName evidence="1">ApeA N-terminal domain-containing protein</fullName>
    </recommendedName>
</protein>
<dbReference type="Pfam" id="PF18862">
    <property type="entry name" value="ApeA_NTD1"/>
    <property type="match status" value="1"/>
</dbReference>
<evidence type="ECO:0000313" key="3">
    <source>
        <dbReference type="Proteomes" id="UP000683291"/>
    </source>
</evidence>
<dbReference type="AlphaFoldDB" id="A0A975JF33"/>
<gene>
    <name evidence="2" type="ORF">KDD17_04930</name>
</gene>